<dbReference type="PANTHER" id="PTHR33695:SF1">
    <property type="entry name" value="LIPOPROTEIN SIGNAL PEPTIDASE"/>
    <property type="match status" value="1"/>
</dbReference>
<keyword evidence="3 9" id="KW-0645">Protease</keyword>
<evidence type="ECO:0000313" key="12">
    <source>
        <dbReference type="EMBL" id="GFO93126.1"/>
    </source>
</evidence>
<keyword evidence="7 9" id="KW-1133">Transmembrane helix</keyword>
<evidence type="ECO:0000256" key="5">
    <source>
        <dbReference type="ARBA" id="ARBA00022750"/>
    </source>
</evidence>
<dbReference type="GO" id="GO:0004190">
    <property type="term" value="F:aspartic-type endopeptidase activity"/>
    <property type="evidence" value="ECO:0007669"/>
    <property type="project" value="UniProtKB-UniRule"/>
</dbReference>
<evidence type="ECO:0000256" key="11">
    <source>
        <dbReference type="RuleBase" id="RU004181"/>
    </source>
</evidence>
<dbReference type="EC" id="3.4.23.36" evidence="9"/>
<keyword evidence="8 9" id="KW-0472">Membrane</keyword>
<dbReference type="InterPro" id="IPR001872">
    <property type="entry name" value="Peptidase_A8"/>
</dbReference>
<evidence type="ECO:0000313" key="13">
    <source>
        <dbReference type="Proteomes" id="UP000660047"/>
    </source>
</evidence>
<evidence type="ECO:0000256" key="10">
    <source>
        <dbReference type="RuleBase" id="RU000594"/>
    </source>
</evidence>
<comment type="subcellular location">
    <subcellularLocation>
        <location evidence="9">Cell membrane</location>
        <topology evidence="9">Multi-pass membrane protein</topology>
    </subcellularLocation>
</comment>
<evidence type="ECO:0000256" key="2">
    <source>
        <dbReference type="ARBA" id="ARBA00022475"/>
    </source>
</evidence>
<keyword evidence="12" id="KW-0449">Lipoprotein</keyword>
<dbReference type="GO" id="GO:0005886">
    <property type="term" value="C:plasma membrane"/>
    <property type="evidence" value="ECO:0007669"/>
    <property type="project" value="UniProtKB-SubCell"/>
</dbReference>
<evidence type="ECO:0000256" key="8">
    <source>
        <dbReference type="ARBA" id="ARBA00023136"/>
    </source>
</evidence>
<sequence length="172" mass="19437">MKKRIPMAILAIIILTALDQLVKHLISTNFQVGQTRKIIDGVFQLNYVQNRGAAWGSFSGKIVFLLAITFVILLAAIYVYIRLAGNQEKKYTPLRISLVFLISGAVGNMIDRVARGYVVDMFDFCLINFPVFNVADIFVTCSFIVIVILVLFKYKDDELSEIIHQKQTDGQE</sequence>
<comment type="caution">
    <text evidence="9">Lacks conserved residue(s) required for the propagation of feature annotation.</text>
</comment>
<dbReference type="PRINTS" id="PR00781">
    <property type="entry name" value="LIPOSIGPTASE"/>
</dbReference>
<evidence type="ECO:0000256" key="7">
    <source>
        <dbReference type="ARBA" id="ARBA00022989"/>
    </source>
</evidence>
<comment type="caution">
    <text evidence="12">The sequence shown here is derived from an EMBL/GenBank/DDBJ whole genome shotgun (WGS) entry which is preliminary data.</text>
</comment>
<organism evidence="12 13">
    <name type="scientific">Coprococcus eutactus</name>
    <dbReference type="NCBI Taxonomy" id="33043"/>
    <lineage>
        <taxon>Bacteria</taxon>
        <taxon>Bacillati</taxon>
        <taxon>Bacillota</taxon>
        <taxon>Clostridia</taxon>
        <taxon>Lachnospirales</taxon>
        <taxon>Lachnospiraceae</taxon>
        <taxon>Coprococcus</taxon>
    </lineage>
</organism>
<evidence type="ECO:0000256" key="9">
    <source>
        <dbReference type="HAMAP-Rule" id="MF_00161"/>
    </source>
</evidence>
<gene>
    <name evidence="9 12" type="primary">lspA</name>
    <name evidence="12" type="ORF">COEU31_01720</name>
</gene>
<dbReference type="PANTHER" id="PTHR33695">
    <property type="entry name" value="LIPOPROTEIN SIGNAL PEPTIDASE"/>
    <property type="match status" value="1"/>
</dbReference>
<comment type="similarity">
    <text evidence="1 9 11">Belongs to the peptidase A8 family.</text>
</comment>
<comment type="function">
    <text evidence="9 10">This protein specifically catalyzes the removal of signal peptides from prolipoproteins.</text>
</comment>
<feature type="active site" evidence="9">
    <location>
        <position position="136"/>
    </location>
</feature>
<dbReference type="RefSeq" id="WP_015534938.1">
    <property type="nucleotide sequence ID" value="NZ_BLYL01000001.1"/>
</dbReference>
<feature type="transmembrane region" description="Helical" evidence="9">
    <location>
        <begin position="130"/>
        <end position="152"/>
    </location>
</feature>
<feature type="active site" evidence="9">
    <location>
        <position position="120"/>
    </location>
</feature>
<dbReference type="HAMAP" id="MF_00161">
    <property type="entry name" value="LspA"/>
    <property type="match status" value="1"/>
</dbReference>
<evidence type="ECO:0000256" key="6">
    <source>
        <dbReference type="ARBA" id="ARBA00022801"/>
    </source>
</evidence>
<proteinExistence type="inferred from homology"/>
<feature type="transmembrane region" description="Helical" evidence="9">
    <location>
        <begin position="93"/>
        <end position="110"/>
    </location>
</feature>
<keyword evidence="5 9" id="KW-0064">Aspartyl protease</keyword>
<protein>
    <recommendedName>
        <fullName evidence="9">Lipoprotein signal peptidase</fullName>
        <ecNumber evidence="9">3.4.23.36</ecNumber>
    </recommendedName>
    <alternativeName>
        <fullName evidence="9">Prolipoprotein signal peptidase</fullName>
    </alternativeName>
    <alternativeName>
        <fullName evidence="9">Signal peptidase II</fullName>
        <shortName evidence="9">SPase II</shortName>
    </alternativeName>
</protein>
<accession>A0AAI9K2X6</accession>
<evidence type="ECO:0000256" key="3">
    <source>
        <dbReference type="ARBA" id="ARBA00022670"/>
    </source>
</evidence>
<keyword evidence="6 9" id="KW-0378">Hydrolase</keyword>
<dbReference type="AlphaFoldDB" id="A0AAI9K2X6"/>
<dbReference type="GO" id="GO:0006508">
    <property type="term" value="P:proteolysis"/>
    <property type="evidence" value="ECO:0007669"/>
    <property type="project" value="UniProtKB-KW"/>
</dbReference>
<comment type="catalytic activity">
    <reaction evidence="9 10">
        <text>Release of signal peptides from bacterial membrane prolipoproteins. Hydrolyzes -Xaa-Yaa-Zaa-|-(S,diacylglyceryl)Cys-, in which Xaa is hydrophobic (preferably Leu), and Yaa (Ala or Ser) and Zaa (Gly or Ala) have small, neutral side chains.</text>
        <dbReference type="EC" id="3.4.23.36"/>
    </reaction>
</comment>
<evidence type="ECO:0000256" key="4">
    <source>
        <dbReference type="ARBA" id="ARBA00022692"/>
    </source>
</evidence>
<keyword evidence="2 9" id="KW-1003">Cell membrane</keyword>
<feature type="transmembrane region" description="Helical" evidence="9">
    <location>
        <begin position="62"/>
        <end position="81"/>
    </location>
</feature>
<dbReference type="EMBL" id="BLYL01000001">
    <property type="protein sequence ID" value="GFO93126.1"/>
    <property type="molecule type" value="Genomic_DNA"/>
</dbReference>
<dbReference type="PROSITE" id="PS00855">
    <property type="entry name" value="SPASE_II"/>
    <property type="match status" value="1"/>
</dbReference>
<evidence type="ECO:0000256" key="1">
    <source>
        <dbReference type="ARBA" id="ARBA00006139"/>
    </source>
</evidence>
<reference evidence="12" key="1">
    <citation type="submission" date="2020-06" db="EMBL/GenBank/DDBJ databases">
        <title>Characterization of fructooligosaccharide metabolism and fructooligosaccharide-degrading enzymes in human commensal butyrate producers.</title>
        <authorList>
            <person name="Tanno H."/>
            <person name="Fujii T."/>
            <person name="Hirano K."/>
            <person name="Maeno S."/>
            <person name="Tonozuka T."/>
            <person name="Sakamoto M."/>
            <person name="Ohkuma M."/>
            <person name="Tochio T."/>
            <person name="Endo A."/>
        </authorList>
    </citation>
    <scope>NUCLEOTIDE SEQUENCE</scope>
    <source>
        <strain evidence="12">JCM 31265</strain>
    </source>
</reference>
<dbReference type="Pfam" id="PF01252">
    <property type="entry name" value="Peptidase_A8"/>
    <property type="match status" value="1"/>
</dbReference>
<name>A0AAI9K2X6_9FIRM</name>
<keyword evidence="4 9" id="KW-0812">Transmembrane</keyword>
<comment type="pathway">
    <text evidence="9">Protein modification; lipoprotein biosynthesis (signal peptide cleavage).</text>
</comment>
<dbReference type="Proteomes" id="UP000660047">
    <property type="component" value="Unassembled WGS sequence"/>
</dbReference>
<dbReference type="NCBIfam" id="TIGR00077">
    <property type="entry name" value="lspA"/>
    <property type="match status" value="1"/>
</dbReference>